<evidence type="ECO:0000256" key="2">
    <source>
        <dbReference type="ARBA" id="ARBA00023002"/>
    </source>
</evidence>
<dbReference type="EMBL" id="AP021876">
    <property type="protein sequence ID" value="BBO84174.1"/>
    <property type="molecule type" value="Genomic_DNA"/>
</dbReference>
<dbReference type="Pfam" id="PF00724">
    <property type="entry name" value="Oxidored_FMN"/>
    <property type="match status" value="1"/>
</dbReference>
<evidence type="ECO:0000256" key="1">
    <source>
        <dbReference type="ARBA" id="ARBA00022630"/>
    </source>
</evidence>
<reference evidence="4 5" key="1">
    <citation type="submission" date="2019-11" db="EMBL/GenBank/DDBJ databases">
        <title>Comparative genomics of hydrocarbon-degrading Desulfosarcina strains.</title>
        <authorList>
            <person name="Watanabe M."/>
            <person name="Kojima H."/>
            <person name="Fukui M."/>
        </authorList>
    </citation>
    <scope>NUCLEOTIDE SEQUENCE [LARGE SCALE GENOMIC DNA]</scope>
    <source>
        <strain evidence="4 5">28bB2T</strain>
    </source>
</reference>
<dbReference type="InterPro" id="IPR001155">
    <property type="entry name" value="OxRdtase_FMN_N"/>
</dbReference>
<evidence type="ECO:0000313" key="4">
    <source>
        <dbReference type="EMBL" id="BBO84174.1"/>
    </source>
</evidence>
<dbReference type="InterPro" id="IPR013785">
    <property type="entry name" value="Aldolase_TIM"/>
</dbReference>
<dbReference type="PANTHER" id="PTHR43656">
    <property type="entry name" value="BINDING OXIDOREDUCTASE, PUTATIVE (AFU_ORTHOLOGUE AFUA_2G08260)-RELATED"/>
    <property type="match status" value="1"/>
</dbReference>
<evidence type="ECO:0000313" key="5">
    <source>
        <dbReference type="Proteomes" id="UP000425960"/>
    </source>
</evidence>
<evidence type="ECO:0000259" key="3">
    <source>
        <dbReference type="Pfam" id="PF00724"/>
    </source>
</evidence>
<dbReference type="Gene3D" id="3.20.20.70">
    <property type="entry name" value="Aldolase class I"/>
    <property type="match status" value="1"/>
</dbReference>
<dbReference type="CDD" id="cd02803">
    <property type="entry name" value="OYE_like_FMN_family"/>
    <property type="match status" value="1"/>
</dbReference>
<dbReference type="GO" id="GO:0016491">
    <property type="term" value="F:oxidoreductase activity"/>
    <property type="evidence" value="ECO:0007669"/>
    <property type="project" value="UniProtKB-KW"/>
</dbReference>
<protein>
    <submittedName>
        <fullName evidence="4">NADH-dependent flavin oxidoreductase</fullName>
    </submittedName>
</protein>
<dbReference type="KEGG" id="dov:DSCO28_47400"/>
<dbReference type="InterPro" id="IPR051799">
    <property type="entry name" value="NADH_flavin_oxidoreductase"/>
</dbReference>
<keyword evidence="1" id="KW-0285">Flavoprotein</keyword>
<sequence>MQTSPLFESATLHTLTLPNRFVRSATWEGMATEKGAVTPRLIDTMAALAQGGVGLIISGHAYVSAEGQATPWQLGIYDDALVDGLRQMTDAVHAAGGSILAQLAHAGNFALEKAIATAPRVVSNFDGLAKTPRHELSAEEIEALKGAFVAAARRALAAGFDGIELHCAHGYLLSQFLSPWFNRRTDAYGGSIESRARIHVEIIRAIRAVVGADYPLLIKINCSDFADGGLTVEESISAVRRMVPAGLDAIELSGGLLTGGTLSPSRPGITTPKKEAYFRQPARAFKEVLDVPLILVGGIRSPEVAEHLLADGSADFFAMSRPLIREPDLVNRWRTGDRSPALCISDNLCFRPGMMGKGVYCLTKERRSASQGV</sequence>
<dbReference type="PANTHER" id="PTHR43656:SF2">
    <property type="entry name" value="BINDING OXIDOREDUCTASE, PUTATIVE (AFU_ORTHOLOGUE AFUA_2G08260)-RELATED"/>
    <property type="match status" value="1"/>
</dbReference>
<dbReference type="AlphaFoldDB" id="A0A5K7ZVH7"/>
<name>A0A5K7ZVH7_9BACT</name>
<accession>A0A5K7ZVH7</accession>
<organism evidence="4 5">
    <name type="scientific">Desulfosarcina ovata subsp. sediminis</name>
    <dbReference type="NCBI Taxonomy" id="885957"/>
    <lineage>
        <taxon>Bacteria</taxon>
        <taxon>Pseudomonadati</taxon>
        <taxon>Thermodesulfobacteriota</taxon>
        <taxon>Desulfobacteria</taxon>
        <taxon>Desulfobacterales</taxon>
        <taxon>Desulfosarcinaceae</taxon>
        <taxon>Desulfosarcina</taxon>
    </lineage>
</organism>
<gene>
    <name evidence="4" type="ORF">DSCO28_47400</name>
</gene>
<dbReference type="Proteomes" id="UP000425960">
    <property type="component" value="Chromosome"/>
</dbReference>
<feature type="domain" description="NADH:flavin oxidoreductase/NADH oxidase N-terminal" evidence="3">
    <location>
        <begin position="6"/>
        <end position="335"/>
    </location>
</feature>
<proteinExistence type="predicted"/>
<keyword evidence="2" id="KW-0560">Oxidoreductase</keyword>
<dbReference type="RefSeq" id="WP_155324175.1">
    <property type="nucleotide sequence ID" value="NZ_AP021876.1"/>
</dbReference>
<dbReference type="GO" id="GO:0010181">
    <property type="term" value="F:FMN binding"/>
    <property type="evidence" value="ECO:0007669"/>
    <property type="project" value="InterPro"/>
</dbReference>
<dbReference type="SUPFAM" id="SSF51395">
    <property type="entry name" value="FMN-linked oxidoreductases"/>
    <property type="match status" value="1"/>
</dbReference>